<reference evidence="3 4" key="1">
    <citation type="submission" date="2016-11" db="EMBL/GenBank/DDBJ databases">
        <authorList>
            <person name="Jaros S."/>
            <person name="Januszkiewicz K."/>
            <person name="Wedrychowicz H."/>
        </authorList>
    </citation>
    <scope>NUCLEOTIDE SEQUENCE [LARGE SCALE GENOMIC DNA]</scope>
    <source>
        <strain evidence="3 4">GAS499</strain>
    </source>
</reference>
<dbReference type="SUPFAM" id="SSF103378">
    <property type="entry name" value="2-methylcitrate dehydratase PrpD"/>
    <property type="match status" value="1"/>
</dbReference>
<dbReference type="OrthoDB" id="9795089at2"/>
<name>A0A1M7D161_9BRAD</name>
<gene>
    <name evidence="3" type="ORF">SAMN05444159_6671</name>
</gene>
<evidence type="ECO:0000259" key="2">
    <source>
        <dbReference type="Pfam" id="PF03972"/>
    </source>
</evidence>
<dbReference type="EMBL" id="LT670844">
    <property type="protein sequence ID" value="SHL73143.1"/>
    <property type="molecule type" value="Genomic_DNA"/>
</dbReference>
<accession>A0A1M7D161</accession>
<dbReference type="PANTHER" id="PTHR16943:SF8">
    <property type="entry name" value="2-METHYLCITRATE DEHYDRATASE"/>
    <property type="match status" value="1"/>
</dbReference>
<proteinExistence type="inferred from homology"/>
<dbReference type="InterPro" id="IPR036148">
    <property type="entry name" value="MmgE/PrpD_sf"/>
</dbReference>
<evidence type="ECO:0000313" key="3">
    <source>
        <dbReference type="EMBL" id="SHL73143.1"/>
    </source>
</evidence>
<dbReference type="Pfam" id="PF03972">
    <property type="entry name" value="MmgE_PrpD_N"/>
    <property type="match status" value="1"/>
</dbReference>
<dbReference type="PANTHER" id="PTHR16943">
    <property type="entry name" value="2-METHYLCITRATE DEHYDRATASE-RELATED"/>
    <property type="match status" value="1"/>
</dbReference>
<dbReference type="RefSeq" id="WP_079543806.1">
    <property type="nucleotide sequence ID" value="NZ_LT670844.1"/>
</dbReference>
<dbReference type="InterPro" id="IPR045336">
    <property type="entry name" value="MmgE_PrpD_N"/>
</dbReference>
<sequence length="114" mass="11729">MRTSAIETIAAWSRLASAFSCLARRRAMDAIADTLGCMAAGVDDFSTQAVRRAVATQISASGESAVIGGGRAPAAIAAMVNGTAAHALDYDDNFYPAISHASAVLVPAEVIFRV</sequence>
<dbReference type="Gene3D" id="1.10.4100.10">
    <property type="entry name" value="2-methylcitrate dehydratase PrpD"/>
    <property type="match status" value="1"/>
</dbReference>
<dbReference type="InterPro" id="IPR042183">
    <property type="entry name" value="MmgE/PrpD_sf_1"/>
</dbReference>
<dbReference type="AlphaFoldDB" id="A0A1M7D161"/>
<dbReference type="InterPro" id="IPR005656">
    <property type="entry name" value="MmgE_PrpD"/>
</dbReference>
<dbReference type="GO" id="GO:0016829">
    <property type="term" value="F:lyase activity"/>
    <property type="evidence" value="ECO:0007669"/>
    <property type="project" value="InterPro"/>
</dbReference>
<organism evidence="3 4">
    <name type="scientific">Bradyrhizobium lablabi</name>
    <dbReference type="NCBI Taxonomy" id="722472"/>
    <lineage>
        <taxon>Bacteria</taxon>
        <taxon>Pseudomonadati</taxon>
        <taxon>Pseudomonadota</taxon>
        <taxon>Alphaproteobacteria</taxon>
        <taxon>Hyphomicrobiales</taxon>
        <taxon>Nitrobacteraceae</taxon>
        <taxon>Bradyrhizobium</taxon>
    </lineage>
</organism>
<dbReference type="Proteomes" id="UP000189935">
    <property type="component" value="Chromosome I"/>
</dbReference>
<evidence type="ECO:0000256" key="1">
    <source>
        <dbReference type="ARBA" id="ARBA00006174"/>
    </source>
</evidence>
<feature type="domain" description="MmgE/PrpD N-terminal" evidence="2">
    <location>
        <begin position="22"/>
        <end position="108"/>
    </location>
</feature>
<protein>
    <submittedName>
        <fullName evidence="3">MmgE/PrpD family protein</fullName>
    </submittedName>
</protein>
<comment type="similarity">
    <text evidence="1">Belongs to the PrpD family.</text>
</comment>
<evidence type="ECO:0000313" key="4">
    <source>
        <dbReference type="Proteomes" id="UP000189935"/>
    </source>
</evidence>